<evidence type="ECO:0000256" key="1">
    <source>
        <dbReference type="SAM" id="MobiDB-lite"/>
    </source>
</evidence>
<name>A0A1Y6BPS2_9NEIS</name>
<keyword evidence="3" id="KW-1185">Reference proteome</keyword>
<evidence type="ECO:0000313" key="3">
    <source>
        <dbReference type="Proteomes" id="UP000192920"/>
    </source>
</evidence>
<evidence type="ECO:0000313" key="2">
    <source>
        <dbReference type="EMBL" id="SMF22793.1"/>
    </source>
</evidence>
<gene>
    <name evidence="2" type="ORF">SAMN02745746_01998</name>
</gene>
<sequence>MNRKHRLAGWLLLLALALALPLGGCRMMDDHMGGTPTHDSDMGSHGRSGGGY</sequence>
<protein>
    <submittedName>
        <fullName evidence="2">Uncharacterized protein</fullName>
    </submittedName>
</protein>
<dbReference type="RefSeq" id="WP_200810934.1">
    <property type="nucleotide sequence ID" value="NZ_FXAG01000009.1"/>
</dbReference>
<feature type="compositionally biased region" description="Basic and acidic residues" evidence="1">
    <location>
        <begin position="32"/>
        <end position="44"/>
    </location>
</feature>
<feature type="region of interest" description="Disordered" evidence="1">
    <location>
        <begin position="32"/>
        <end position="52"/>
    </location>
</feature>
<dbReference type="EMBL" id="FXAG01000009">
    <property type="protein sequence ID" value="SMF22793.1"/>
    <property type="molecule type" value="Genomic_DNA"/>
</dbReference>
<dbReference type="STRING" id="1123014.SAMN02745746_01998"/>
<dbReference type="Proteomes" id="UP000192920">
    <property type="component" value="Unassembled WGS sequence"/>
</dbReference>
<reference evidence="3" key="1">
    <citation type="submission" date="2017-04" db="EMBL/GenBank/DDBJ databases">
        <authorList>
            <person name="Varghese N."/>
            <person name="Submissions S."/>
        </authorList>
    </citation>
    <scope>NUCLEOTIDE SEQUENCE [LARGE SCALE GENOMIC DNA]</scope>
    <source>
        <strain evidence="3">DSM 22618</strain>
    </source>
</reference>
<proteinExistence type="predicted"/>
<dbReference type="AlphaFoldDB" id="A0A1Y6BPS2"/>
<accession>A0A1Y6BPS2</accession>
<organism evidence="2 3">
    <name type="scientific">Pseudogulbenkiania subflava DSM 22618</name>
    <dbReference type="NCBI Taxonomy" id="1123014"/>
    <lineage>
        <taxon>Bacteria</taxon>
        <taxon>Pseudomonadati</taxon>
        <taxon>Pseudomonadota</taxon>
        <taxon>Betaproteobacteria</taxon>
        <taxon>Neisseriales</taxon>
        <taxon>Chromobacteriaceae</taxon>
        <taxon>Pseudogulbenkiania</taxon>
    </lineage>
</organism>